<dbReference type="PANTHER" id="PTHR46599:SF3">
    <property type="entry name" value="PIGGYBAC TRANSPOSABLE ELEMENT-DERIVED PROTEIN 4"/>
    <property type="match status" value="1"/>
</dbReference>
<protein>
    <recommendedName>
        <fullName evidence="2">PiggyBac transposable element-derived protein domain-containing protein</fullName>
    </recommendedName>
</protein>
<feature type="region of interest" description="Disordered" evidence="1">
    <location>
        <begin position="1"/>
        <end position="27"/>
    </location>
</feature>
<dbReference type="OrthoDB" id="6602143at2759"/>
<evidence type="ECO:0000313" key="3">
    <source>
        <dbReference type="EMBL" id="KAF2888531.1"/>
    </source>
</evidence>
<feature type="domain" description="PiggyBac transposable element-derived protein" evidence="2">
    <location>
        <begin position="106"/>
        <end position="227"/>
    </location>
</feature>
<dbReference type="EMBL" id="VTPC01076321">
    <property type="protein sequence ID" value="KAF2888531.1"/>
    <property type="molecule type" value="Genomic_DNA"/>
</dbReference>
<reference evidence="3" key="1">
    <citation type="submission" date="2019-08" db="EMBL/GenBank/DDBJ databases">
        <title>The genome of the North American firefly Photinus pyralis.</title>
        <authorList>
            <consortium name="Photinus pyralis genome working group"/>
            <person name="Fallon T.R."/>
            <person name="Sander Lower S.E."/>
            <person name="Weng J.-K."/>
        </authorList>
    </citation>
    <scope>NUCLEOTIDE SEQUENCE</scope>
    <source>
        <strain evidence="3">TRF0915ILg1</strain>
        <tissue evidence="3">Whole body</tissue>
    </source>
</reference>
<dbReference type="Pfam" id="PF13843">
    <property type="entry name" value="DDE_Tnp_1_7"/>
    <property type="match status" value="1"/>
</dbReference>
<name>A0A8K0CMX2_IGNLU</name>
<dbReference type="AlphaFoldDB" id="A0A8K0CMX2"/>
<keyword evidence="4" id="KW-1185">Reference proteome</keyword>
<proteinExistence type="predicted"/>
<sequence length="237" mass="26637">MIFAESDDEIFIPSDEDSTSSVDSESDSELNECIADITVSSTTQWFEITRDHQQIFNFLDASGIISNIPVDAVDCFMLFLSDNIVQHVVTNKSQRLAGKTETGGKVLATHALLNLRKDYLESGRILITGNFYTNIPLAHELLRRKTHSLGIIKRPGKGISKEIVTTKLSKGQVTCKEDEKGLMIAKWIDKKDVLILSTHHTSEIVNTGKKNKKQEEFFKSQFVVDYNYVNLYDGSTN</sequence>
<dbReference type="InterPro" id="IPR029526">
    <property type="entry name" value="PGBD"/>
</dbReference>
<evidence type="ECO:0000313" key="4">
    <source>
        <dbReference type="Proteomes" id="UP000801492"/>
    </source>
</evidence>
<gene>
    <name evidence="3" type="ORF">ILUMI_17642</name>
</gene>
<accession>A0A8K0CMX2</accession>
<organism evidence="3 4">
    <name type="scientific">Ignelater luminosus</name>
    <name type="common">Cucubano</name>
    <name type="synonym">Pyrophorus luminosus</name>
    <dbReference type="NCBI Taxonomy" id="2038154"/>
    <lineage>
        <taxon>Eukaryota</taxon>
        <taxon>Metazoa</taxon>
        <taxon>Ecdysozoa</taxon>
        <taxon>Arthropoda</taxon>
        <taxon>Hexapoda</taxon>
        <taxon>Insecta</taxon>
        <taxon>Pterygota</taxon>
        <taxon>Neoptera</taxon>
        <taxon>Endopterygota</taxon>
        <taxon>Coleoptera</taxon>
        <taxon>Polyphaga</taxon>
        <taxon>Elateriformia</taxon>
        <taxon>Elateroidea</taxon>
        <taxon>Elateridae</taxon>
        <taxon>Agrypninae</taxon>
        <taxon>Pyrophorini</taxon>
        <taxon>Ignelater</taxon>
    </lineage>
</organism>
<evidence type="ECO:0000256" key="1">
    <source>
        <dbReference type="SAM" id="MobiDB-lite"/>
    </source>
</evidence>
<dbReference type="PANTHER" id="PTHR46599">
    <property type="entry name" value="PIGGYBAC TRANSPOSABLE ELEMENT-DERIVED PROTEIN 4"/>
    <property type="match status" value="1"/>
</dbReference>
<evidence type="ECO:0000259" key="2">
    <source>
        <dbReference type="Pfam" id="PF13843"/>
    </source>
</evidence>
<comment type="caution">
    <text evidence="3">The sequence shown here is derived from an EMBL/GenBank/DDBJ whole genome shotgun (WGS) entry which is preliminary data.</text>
</comment>
<dbReference type="Proteomes" id="UP000801492">
    <property type="component" value="Unassembled WGS sequence"/>
</dbReference>